<comment type="subcellular location">
    <subcellularLocation>
        <location evidence="8">Cytoplasm</location>
    </subcellularLocation>
</comment>
<reference evidence="12" key="1">
    <citation type="submission" date="2023-07" db="EMBL/GenBank/DDBJ databases">
        <title>Dyadobacter sp. nov 'subterranea' isolated from contaminted grondwater.</title>
        <authorList>
            <person name="Szabo I."/>
            <person name="Al-Omari J."/>
            <person name="Szerdahelyi S.G."/>
            <person name="Rado J."/>
        </authorList>
    </citation>
    <scope>NUCLEOTIDE SEQUENCE [LARGE SCALE GENOMIC DNA]</scope>
    <source>
        <strain evidence="12">UP-52</strain>
    </source>
</reference>
<feature type="binding site" description="in other chain" evidence="8">
    <location>
        <begin position="38"/>
        <end position="41"/>
    </location>
    <ligand>
        <name>IMP</name>
        <dbReference type="ChEBI" id="CHEBI:58053"/>
        <note>ligand shared between dimeric partners</note>
    </ligand>
</feature>
<feature type="binding site" evidence="8">
    <location>
        <begin position="413"/>
        <end position="415"/>
    </location>
    <ligand>
        <name>GTP</name>
        <dbReference type="ChEBI" id="CHEBI:37565"/>
    </ligand>
</feature>
<dbReference type="InterPro" id="IPR042111">
    <property type="entry name" value="Adenylosuccinate_synth_dom3"/>
</dbReference>
<dbReference type="InterPro" id="IPR027417">
    <property type="entry name" value="P-loop_NTPase"/>
</dbReference>
<feature type="binding site" description="in other chain" evidence="8">
    <location>
        <position position="224"/>
    </location>
    <ligand>
        <name>IMP</name>
        <dbReference type="ChEBI" id="CHEBI:58053"/>
        <note>ligand shared between dimeric partners</note>
    </ligand>
</feature>
<dbReference type="Gene3D" id="1.10.300.10">
    <property type="entry name" value="Adenylosuccinate Synthetase, subunit A, domain 2"/>
    <property type="match status" value="1"/>
</dbReference>
<dbReference type="InterPro" id="IPR042110">
    <property type="entry name" value="Adenylosuccinate_synth_dom2"/>
</dbReference>
<protein>
    <recommendedName>
        <fullName evidence="8 10">Adenylosuccinate synthetase</fullName>
        <shortName evidence="8">AMPSase</shortName>
        <shortName evidence="8">AdSS</shortName>
        <ecNumber evidence="8 10">6.3.4.4</ecNumber>
    </recommendedName>
    <alternativeName>
        <fullName evidence="8">IMP--aspartate ligase</fullName>
    </alternativeName>
</protein>
<dbReference type="SUPFAM" id="SSF52540">
    <property type="entry name" value="P-loop containing nucleoside triphosphate hydrolases"/>
    <property type="match status" value="1"/>
</dbReference>
<dbReference type="NCBIfam" id="NF002223">
    <property type="entry name" value="PRK01117.1"/>
    <property type="match status" value="1"/>
</dbReference>
<dbReference type="InterPro" id="IPR018220">
    <property type="entry name" value="Adenylosuccin_syn_GTP-bd"/>
</dbReference>
<evidence type="ECO:0000256" key="1">
    <source>
        <dbReference type="ARBA" id="ARBA00011738"/>
    </source>
</evidence>
<dbReference type="Gene3D" id="3.40.440.10">
    <property type="entry name" value="Adenylosuccinate Synthetase, subunit A, domain 1"/>
    <property type="match status" value="1"/>
</dbReference>
<proteinExistence type="inferred from homology"/>
<evidence type="ECO:0000256" key="6">
    <source>
        <dbReference type="ARBA" id="ARBA00022842"/>
    </source>
</evidence>
<dbReference type="EMBL" id="JACYGY010000001">
    <property type="protein sequence ID" value="MBE9465041.1"/>
    <property type="molecule type" value="Genomic_DNA"/>
</dbReference>
<comment type="pathway">
    <text evidence="8 10">Purine metabolism; AMP biosynthesis via de novo pathway; AMP from IMP: step 1/2.</text>
</comment>
<dbReference type="PROSITE" id="PS00513">
    <property type="entry name" value="ADENYLOSUCCIN_SYN_2"/>
    <property type="match status" value="1"/>
</dbReference>
<dbReference type="PROSITE" id="PS01266">
    <property type="entry name" value="ADENYLOSUCCIN_SYN_1"/>
    <property type="match status" value="1"/>
</dbReference>
<gene>
    <name evidence="8" type="primary">purA</name>
    <name evidence="11" type="ORF">IEE83_24420</name>
</gene>
<keyword evidence="12" id="KW-1185">Reference proteome</keyword>
<feature type="binding site" evidence="8">
    <location>
        <begin position="12"/>
        <end position="18"/>
    </location>
    <ligand>
        <name>GTP</name>
        <dbReference type="ChEBI" id="CHEBI:37565"/>
    </ligand>
</feature>
<dbReference type="GO" id="GO:0004019">
    <property type="term" value="F:adenylosuccinate synthase activity"/>
    <property type="evidence" value="ECO:0007669"/>
    <property type="project" value="UniProtKB-EC"/>
</dbReference>
<comment type="function">
    <text evidence="8">Plays an important role in the de novo pathway of purine nucleotide biosynthesis. Catalyzes the first committed step in the biosynthesis of AMP from IMP.</text>
</comment>
<feature type="binding site" description="in other chain" evidence="8">
    <location>
        <begin position="13"/>
        <end position="16"/>
    </location>
    <ligand>
        <name>IMP</name>
        <dbReference type="ChEBI" id="CHEBI:58053"/>
        <note>ligand shared between dimeric partners</note>
    </ligand>
</feature>
<dbReference type="NCBIfam" id="TIGR00184">
    <property type="entry name" value="purA"/>
    <property type="match status" value="1"/>
</dbReference>
<comment type="cofactor">
    <cofactor evidence="8">
        <name>Mg(2+)</name>
        <dbReference type="ChEBI" id="CHEBI:18420"/>
    </cofactor>
    <text evidence="8">Binds 1 Mg(2+) ion per subunit.</text>
</comment>
<dbReference type="InterPro" id="IPR001114">
    <property type="entry name" value="Adenylosuccinate_synthetase"/>
</dbReference>
<dbReference type="InterPro" id="IPR033128">
    <property type="entry name" value="Adenylosuccin_syn_Lys_AS"/>
</dbReference>
<dbReference type="EC" id="6.3.4.4" evidence="8 10"/>
<feature type="binding site" evidence="8">
    <location>
        <begin position="331"/>
        <end position="333"/>
    </location>
    <ligand>
        <name>GTP</name>
        <dbReference type="ChEBI" id="CHEBI:37565"/>
    </ligand>
</feature>
<evidence type="ECO:0000256" key="10">
    <source>
        <dbReference type="RuleBase" id="RU000520"/>
    </source>
</evidence>
<evidence type="ECO:0000256" key="3">
    <source>
        <dbReference type="ARBA" id="ARBA00022723"/>
    </source>
</evidence>
<feature type="active site" evidence="9">
    <location>
        <position position="140"/>
    </location>
</feature>
<feature type="binding site" description="in other chain" evidence="8">
    <location>
        <position position="303"/>
    </location>
    <ligand>
        <name>IMP</name>
        <dbReference type="ChEBI" id="CHEBI:58053"/>
        <note>ligand shared between dimeric partners</note>
    </ligand>
</feature>
<feature type="binding site" description="in other chain" evidence="8">
    <location>
        <position position="239"/>
    </location>
    <ligand>
        <name>IMP</name>
        <dbReference type="ChEBI" id="CHEBI:58053"/>
        <note>ligand shared between dimeric partners</note>
    </ligand>
</feature>
<keyword evidence="4 8" id="KW-0547">Nucleotide-binding</keyword>
<feature type="binding site" evidence="8">
    <location>
        <position position="305"/>
    </location>
    <ligand>
        <name>GTP</name>
        <dbReference type="ChEBI" id="CHEBI:37565"/>
    </ligand>
</feature>
<feature type="binding site" evidence="8">
    <location>
        <position position="13"/>
    </location>
    <ligand>
        <name>Mg(2+)</name>
        <dbReference type="ChEBI" id="CHEBI:18420"/>
    </ligand>
</feature>
<dbReference type="SMART" id="SM00788">
    <property type="entry name" value="Adenylsucc_synt"/>
    <property type="match status" value="1"/>
</dbReference>
<dbReference type="CDD" id="cd03108">
    <property type="entry name" value="AdSS"/>
    <property type="match status" value="1"/>
</dbReference>
<dbReference type="InterPro" id="IPR042109">
    <property type="entry name" value="Adenylosuccinate_synth_dom1"/>
</dbReference>
<keyword evidence="8" id="KW-0963">Cytoplasm</keyword>
<feature type="active site" description="Proton acceptor" evidence="8">
    <location>
        <position position="13"/>
    </location>
</feature>
<organism evidence="11 12">
    <name type="scientific">Dyadobacter subterraneus</name>
    <dbReference type="NCBI Taxonomy" id="2773304"/>
    <lineage>
        <taxon>Bacteria</taxon>
        <taxon>Pseudomonadati</taxon>
        <taxon>Bacteroidota</taxon>
        <taxon>Cytophagia</taxon>
        <taxon>Cytophagales</taxon>
        <taxon>Spirosomataceae</taxon>
        <taxon>Dyadobacter</taxon>
    </lineage>
</organism>
<evidence type="ECO:0000256" key="7">
    <source>
        <dbReference type="ARBA" id="ARBA00023134"/>
    </source>
</evidence>
<feature type="binding site" evidence="8">
    <location>
        <position position="40"/>
    </location>
    <ligand>
        <name>Mg(2+)</name>
        <dbReference type="ChEBI" id="CHEBI:18420"/>
    </ligand>
</feature>
<dbReference type="HAMAP" id="MF_00011">
    <property type="entry name" value="Adenylosucc_synth"/>
    <property type="match status" value="1"/>
</dbReference>
<keyword evidence="2 8" id="KW-0436">Ligase</keyword>
<dbReference type="PANTHER" id="PTHR11846:SF0">
    <property type="entry name" value="ADENYLOSUCCINATE SYNTHETASE"/>
    <property type="match status" value="1"/>
</dbReference>
<accession>A0ABR9WHQ7</accession>
<keyword evidence="3 8" id="KW-0479">Metal-binding</keyword>
<feature type="binding site" evidence="8">
    <location>
        <begin position="40"/>
        <end position="42"/>
    </location>
    <ligand>
        <name>GTP</name>
        <dbReference type="ChEBI" id="CHEBI:37565"/>
    </ligand>
</feature>
<dbReference type="Gene3D" id="3.90.170.10">
    <property type="entry name" value="Adenylosuccinate Synthetase, subunit A, domain 3"/>
    <property type="match status" value="1"/>
</dbReference>
<name>A0ABR9WHQ7_9BACT</name>
<feature type="binding site" evidence="8">
    <location>
        <begin position="299"/>
        <end position="305"/>
    </location>
    <ligand>
        <name>substrate</name>
    </ligand>
</feature>
<dbReference type="Proteomes" id="UP000634134">
    <property type="component" value="Unassembled WGS sequence"/>
</dbReference>
<comment type="subunit">
    <text evidence="1 8">Homodimer.</text>
</comment>
<evidence type="ECO:0000256" key="5">
    <source>
        <dbReference type="ARBA" id="ARBA00022755"/>
    </source>
</evidence>
<feature type="active site" description="Proton donor" evidence="8">
    <location>
        <position position="41"/>
    </location>
</feature>
<sequence length="431" mass="47311">MKVDVLLGLQWGDEGKGKIVDVLAPRYQVVARFQGGPNAGHTLEFDGIKHVLHQIPSGIFRSDIQNIIGNGVVLDAIVFKREVENLAKYNLDLAGNLFVSKKASLILPTHALLDAAYERSKGDSKIGSTLRGIGPTYQDKIARLGLRVGDVLSPNFADKYKKLVDAHKVILDFYSFDYASVLPQAEENFFAAIEFMKQFTMVDSEYVINEAIAEGKTVLAEGAQGSLLDIDFGSYPFVTSSTTMAAGACTGLGIAPSAVGEVFGIFKAYCTRVGSGPFPTELLEETGEKMRQEGREFGATTGRPRRCGWLDLPALKYAIMINGVTQLIMMKVDVLTIFDTIRICTQYRLADGTLTDQLPYDLCDDTVEPVYKDFAGWQQSLDGIRDFDAIPEQLLTYVKFLEAELGLPITFISTGPDREALITRETSALLN</sequence>
<keyword evidence="6 8" id="KW-0460">Magnesium</keyword>
<evidence type="ECO:0000256" key="2">
    <source>
        <dbReference type="ARBA" id="ARBA00022598"/>
    </source>
</evidence>
<evidence type="ECO:0000313" key="11">
    <source>
        <dbReference type="EMBL" id="MBE9465041.1"/>
    </source>
</evidence>
<feature type="binding site" description="in other chain" evidence="8">
    <location>
        <position position="129"/>
    </location>
    <ligand>
        <name>IMP</name>
        <dbReference type="ChEBI" id="CHEBI:58053"/>
        <note>ligand shared between dimeric partners</note>
    </ligand>
</feature>
<comment type="catalytic activity">
    <reaction evidence="8 10">
        <text>IMP + L-aspartate + GTP = N(6)-(1,2-dicarboxyethyl)-AMP + GDP + phosphate + 2 H(+)</text>
        <dbReference type="Rhea" id="RHEA:15753"/>
        <dbReference type="ChEBI" id="CHEBI:15378"/>
        <dbReference type="ChEBI" id="CHEBI:29991"/>
        <dbReference type="ChEBI" id="CHEBI:37565"/>
        <dbReference type="ChEBI" id="CHEBI:43474"/>
        <dbReference type="ChEBI" id="CHEBI:57567"/>
        <dbReference type="ChEBI" id="CHEBI:58053"/>
        <dbReference type="ChEBI" id="CHEBI:58189"/>
        <dbReference type="EC" id="6.3.4.4"/>
    </reaction>
</comment>
<feature type="binding site" evidence="8">
    <location>
        <position position="143"/>
    </location>
    <ligand>
        <name>IMP</name>
        <dbReference type="ChEBI" id="CHEBI:58053"/>
        <note>ligand shared between dimeric partners</note>
    </ligand>
</feature>
<evidence type="ECO:0000256" key="4">
    <source>
        <dbReference type="ARBA" id="ARBA00022741"/>
    </source>
</evidence>
<keyword evidence="7 8" id="KW-0342">GTP-binding</keyword>
<keyword evidence="5 8" id="KW-0658">Purine biosynthesis</keyword>
<comment type="caution">
    <text evidence="11">The sequence shown here is derived from an EMBL/GenBank/DDBJ whole genome shotgun (WGS) entry which is preliminary data.</text>
</comment>
<dbReference type="Pfam" id="PF00709">
    <property type="entry name" value="Adenylsucc_synt"/>
    <property type="match status" value="1"/>
</dbReference>
<evidence type="ECO:0000313" key="12">
    <source>
        <dbReference type="Proteomes" id="UP000634134"/>
    </source>
</evidence>
<dbReference type="PANTHER" id="PTHR11846">
    <property type="entry name" value="ADENYLOSUCCINATE SYNTHETASE"/>
    <property type="match status" value="1"/>
</dbReference>
<comment type="similarity">
    <text evidence="8 10">Belongs to the adenylosuccinate synthetase family.</text>
</comment>
<dbReference type="RefSeq" id="WP_194123069.1">
    <property type="nucleotide sequence ID" value="NZ_JACYGY010000001.1"/>
</dbReference>
<evidence type="ECO:0000256" key="9">
    <source>
        <dbReference type="PROSITE-ProRule" id="PRU10134"/>
    </source>
</evidence>
<evidence type="ECO:0000256" key="8">
    <source>
        <dbReference type="HAMAP-Rule" id="MF_00011"/>
    </source>
</evidence>